<dbReference type="AlphaFoldDB" id="A0A395IAX1"/>
<evidence type="ECO:0000256" key="1">
    <source>
        <dbReference type="SAM" id="MobiDB-lite"/>
    </source>
</evidence>
<dbReference type="STRING" id="1450537.A0A395IAX1"/>
<accession>A0A395IAX1</accession>
<reference evidence="2 3" key="1">
    <citation type="submission" date="2018-02" db="EMBL/GenBank/DDBJ databases">
        <title>The genomes of Aspergillus section Nigri reveals drivers in fungal speciation.</title>
        <authorList>
            <consortium name="DOE Joint Genome Institute"/>
            <person name="Vesth T.C."/>
            <person name="Nybo J."/>
            <person name="Theobald S."/>
            <person name="Brandl J."/>
            <person name="Frisvad J.C."/>
            <person name="Nielsen K.F."/>
            <person name="Lyhne E.K."/>
            <person name="Kogle M.E."/>
            <person name="Kuo A."/>
            <person name="Riley R."/>
            <person name="Clum A."/>
            <person name="Nolan M."/>
            <person name="Lipzen A."/>
            <person name="Salamov A."/>
            <person name="Henrissat B."/>
            <person name="Wiebenga A."/>
            <person name="De vries R.P."/>
            <person name="Grigoriev I.V."/>
            <person name="Mortensen U.H."/>
            <person name="Andersen M.R."/>
            <person name="Baker S.E."/>
        </authorList>
    </citation>
    <scope>NUCLEOTIDE SEQUENCE [LARGE SCALE GENOMIC DNA]</scope>
    <source>
        <strain evidence="2 3">CBS 101889</strain>
    </source>
</reference>
<proteinExistence type="predicted"/>
<dbReference type="OrthoDB" id="5275938at2759"/>
<feature type="region of interest" description="Disordered" evidence="1">
    <location>
        <begin position="68"/>
        <end position="98"/>
    </location>
</feature>
<name>A0A395IAX1_ASPHC</name>
<dbReference type="GeneID" id="37200859"/>
<protein>
    <recommendedName>
        <fullName evidence="4">BTB domain-containing protein</fullName>
    </recommendedName>
</protein>
<dbReference type="RefSeq" id="XP_025556481.1">
    <property type="nucleotide sequence ID" value="XM_025696570.1"/>
</dbReference>
<keyword evidence="3" id="KW-1185">Reference proteome</keyword>
<sequence>MDSNCIIIDPNGDALRVLRQHAGRLHASLIKNGGDLCLPLAHQCQRPPGGQPLDHLYTTIQNTDELRQTPISSSSSSHSSTSTLVNEPNEPIHTHSGDNVPVLQTTEPTAQFTHCIKFLVSSKRLCFASHAFQERLSQPNVHTETSETQTTEILPCYLPNLDALYILLNIMHCRTRQVPRTLNLQVLCTVAVLTQHYGCLEAVEAFARTWLGKLQHCFPKTYSHDLPQWMLVSRVFHHHGLFRLVTKIALRESTAPITTNGLGIPMGLIDLMNKIRQFRIEEIFIALYERMEYLLDHQVCCPDCDHLMIGTLVHQLKSRGLYPPPLIPYEGLSLDYVLKTVDEMKESRCKELVHDKVGCSGAKCLLNP</sequence>
<dbReference type="Proteomes" id="UP000248961">
    <property type="component" value="Unassembled WGS sequence"/>
</dbReference>
<organism evidence="2 3">
    <name type="scientific">Aspergillus homomorphus (strain CBS 101889)</name>
    <dbReference type="NCBI Taxonomy" id="1450537"/>
    <lineage>
        <taxon>Eukaryota</taxon>
        <taxon>Fungi</taxon>
        <taxon>Dikarya</taxon>
        <taxon>Ascomycota</taxon>
        <taxon>Pezizomycotina</taxon>
        <taxon>Eurotiomycetes</taxon>
        <taxon>Eurotiomycetidae</taxon>
        <taxon>Eurotiales</taxon>
        <taxon>Aspergillaceae</taxon>
        <taxon>Aspergillus</taxon>
        <taxon>Aspergillus subgen. Circumdati</taxon>
    </lineage>
</organism>
<dbReference type="EMBL" id="KZ824267">
    <property type="protein sequence ID" value="RAL17327.1"/>
    <property type="molecule type" value="Genomic_DNA"/>
</dbReference>
<evidence type="ECO:0000313" key="2">
    <source>
        <dbReference type="EMBL" id="RAL17327.1"/>
    </source>
</evidence>
<dbReference type="VEuPathDB" id="FungiDB:BO97DRAFT_419571"/>
<evidence type="ECO:0000313" key="3">
    <source>
        <dbReference type="Proteomes" id="UP000248961"/>
    </source>
</evidence>
<gene>
    <name evidence="2" type="ORF">BO97DRAFT_419571</name>
</gene>
<feature type="compositionally biased region" description="Low complexity" evidence="1">
    <location>
        <begin position="72"/>
        <end position="83"/>
    </location>
</feature>
<evidence type="ECO:0008006" key="4">
    <source>
        <dbReference type="Google" id="ProtNLM"/>
    </source>
</evidence>